<organism evidence="7 8">
    <name type="scientific">Rhodopseudomonas palustris</name>
    <dbReference type="NCBI Taxonomy" id="1076"/>
    <lineage>
        <taxon>Bacteria</taxon>
        <taxon>Pseudomonadati</taxon>
        <taxon>Pseudomonadota</taxon>
        <taxon>Alphaproteobacteria</taxon>
        <taxon>Hyphomicrobiales</taxon>
        <taxon>Nitrobacteraceae</taxon>
        <taxon>Rhodopseudomonas</taxon>
    </lineage>
</organism>
<keyword evidence="2 3" id="KW-0975">Bacterial flagellum</keyword>
<evidence type="ECO:0000259" key="4">
    <source>
        <dbReference type="Pfam" id="PF00669"/>
    </source>
</evidence>
<evidence type="ECO:0000313" key="7">
    <source>
        <dbReference type="EMBL" id="RJF68343.1"/>
    </source>
</evidence>
<sequence>MSGIVLSNAVRQNLSSLQATADLLATTQSRLSSGKKVNTALDNPTNFFTAASLDSRASDINNLLDGIGNGVQILQAANTGITSLTKLVDSAKSIANQALQTTSGYATKSNVSATISGATADDLRGTQSFSNAVASSNVIFDGTAGGATAASGSDTLGGTLVSIAGSAKTVVAAADNSGLAANGLTVGTSGTAATGANKISELTNGLTDTATGPAAGDAITVNGKTITFTTAGAAKADSEGNYTIGIDQTLTSLLKTVDTINNNAGGSTASTVTGGKLELHSGTNSPLTISDNAGGTVIAKLGLTAATGKVDTAASASPAANITADTQLFNSHGGLSTTAIADGTQLTVNGKTITFKTSDAPQGNNIPSGTGVLGRIGTDGNGNSTIYLGNQDKFTNATVGDLLTAIDLANGVKAASISNGVATISTNTASGQTASDVSGGIVTIRSSTGADLNLTGPTDLLANLGLTTASGSGPLTLTKQRTTNGNSLGTLIQDGSTLNVNGHTITFKNAAVPTASASHTGISGNVETDGNGNSTVYLQKGDLDDVMKAIDLATGVRKATLGNAGAVISTANGAANSSIASGMLKISTGLQSDLSITGTGNALAALGLTGPSGTDTTFTASRGASAGSLNGKSLTFTSFNGGAGVNVTFGDGTNGTVKSLAQLNVALAANNMTAAIDNATGKLTISTSNDYASHTLGGNEGGVLGGSALANLTFTTPQAPVADVNAQNTRAGLVKQFNDILNQIKTTAQDASFNGVNLLNGDTLKLVFNETGKSTISIQGVTFDPTGLGLSNLSSGVDFIDNKATNAVLDKLSAASTTLRSQASAFGSNLSVVQARQDFSKSLINVLQTGSANLTLADTNEEAANSQALSTRQSIAVSALSLANQSQQGVLQLLR</sequence>
<dbReference type="NCBIfam" id="NF011295">
    <property type="entry name" value="PRK14708.1"/>
    <property type="match status" value="1"/>
</dbReference>
<dbReference type="AlphaFoldDB" id="A0A418UYL0"/>
<protein>
    <recommendedName>
        <fullName evidence="3">Flagellin</fullName>
    </recommendedName>
</protein>
<comment type="subcellular location">
    <subcellularLocation>
        <location evidence="3">Secreted</location>
    </subcellularLocation>
    <subcellularLocation>
        <location evidence="3">Bacterial flagellum</location>
    </subcellularLocation>
</comment>
<comment type="caution">
    <text evidence="7">The sequence shown here is derived from an EMBL/GenBank/DDBJ whole genome shotgun (WGS) entry which is preliminary data.</text>
</comment>
<dbReference type="RefSeq" id="WP_119858848.1">
    <property type="nucleotide sequence ID" value="NZ_QYYD01000030.1"/>
</dbReference>
<reference evidence="7 8" key="1">
    <citation type="submission" date="2018-09" db="EMBL/GenBank/DDBJ databases">
        <title>Draft genome sequence of Rhodopseudomonas palustris 2.1.18.</title>
        <authorList>
            <person name="Robertson S.L."/>
            <person name="Meyer T.E."/>
            <person name="Kyndt J.A."/>
        </authorList>
    </citation>
    <scope>NUCLEOTIDE SEQUENCE [LARGE SCALE GENOMIC DNA]</scope>
    <source>
        <strain evidence="7 8">2.1.18</strain>
    </source>
</reference>
<dbReference type="Proteomes" id="UP000285523">
    <property type="component" value="Unassembled WGS sequence"/>
</dbReference>
<evidence type="ECO:0000259" key="5">
    <source>
        <dbReference type="Pfam" id="PF00700"/>
    </source>
</evidence>
<feature type="domain" description="DUF1522" evidence="6">
    <location>
        <begin position="345"/>
        <end position="460"/>
    </location>
</feature>
<evidence type="ECO:0000259" key="6">
    <source>
        <dbReference type="Pfam" id="PF07482"/>
    </source>
</evidence>
<feature type="domain" description="Flagellin N-terminal" evidence="4">
    <location>
        <begin position="12"/>
        <end position="118"/>
    </location>
</feature>
<name>A0A418UYL0_RHOPL</name>
<dbReference type="GO" id="GO:0005576">
    <property type="term" value="C:extracellular region"/>
    <property type="evidence" value="ECO:0007669"/>
    <property type="project" value="UniProtKB-SubCell"/>
</dbReference>
<dbReference type="Pfam" id="PF00669">
    <property type="entry name" value="Flagellin_N"/>
    <property type="match status" value="1"/>
</dbReference>
<feature type="domain" description="Flagellin C-terminal" evidence="5">
    <location>
        <begin position="810"/>
        <end position="894"/>
    </location>
</feature>
<proteinExistence type="inferred from homology"/>
<dbReference type="NCBIfam" id="NF009330">
    <property type="entry name" value="PRK12688.1"/>
    <property type="match status" value="1"/>
</dbReference>
<dbReference type="InterPro" id="IPR001029">
    <property type="entry name" value="Flagellin_N"/>
</dbReference>
<dbReference type="InterPro" id="IPR046358">
    <property type="entry name" value="Flagellin_C"/>
</dbReference>
<feature type="domain" description="DUF1522" evidence="6">
    <location>
        <begin position="496"/>
        <end position="602"/>
    </location>
</feature>
<evidence type="ECO:0000313" key="8">
    <source>
        <dbReference type="Proteomes" id="UP000285523"/>
    </source>
</evidence>
<dbReference type="Pfam" id="PF07482">
    <property type="entry name" value="DUF1522"/>
    <property type="match status" value="2"/>
</dbReference>
<accession>A0A418UYL0</accession>
<evidence type="ECO:0000256" key="3">
    <source>
        <dbReference type="RuleBase" id="RU362073"/>
    </source>
</evidence>
<dbReference type="InterPro" id="IPR011087">
    <property type="entry name" value="DUF1522"/>
</dbReference>
<dbReference type="GO" id="GO:0009288">
    <property type="term" value="C:bacterial-type flagellum"/>
    <property type="evidence" value="ECO:0007669"/>
    <property type="project" value="UniProtKB-SubCell"/>
</dbReference>
<dbReference type="EMBL" id="QYYD01000030">
    <property type="protein sequence ID" value="RJF68343.1"/>
    <property type="molecule type" value="Genomic_DNA"/>
</dbReference>
<dbReference type="Pfam" id="PF00700">
    <property type="entry name" value="Flagellin_C"/>
    <property type="match status" value="1"/>
</dbReference>
<dbReference type="SUPFAM" id="SSF64518">
    <property type="entry name" value="Phase 1 flagellin"/>
    <property type="match status" value="2"/>
</dbReference>
<gene>
    <name evidence="7" type="ORF">D4Q52_22730</name>
</gene>
<keyword evidence="3" id="KW-0964">Secreted</keyword>
<dbReference type="OrthoDB" id="9808068at2"/>
<comment type="similarity">
    <text evidence="1 3">Belongs to the bacterial flagellin family.</text>
</comment>
<evidence type="ECO:0000256" key="2">
    <source>
        <dbReference type="ARBA" id="ARBA00023143"/>
    </source>
</evidence>
<evidence type="ECO:0000256" key="1">
    <source>
        <dbReference type="ARBA" id="ARBA00005709"/>
    </source>
</evidence>
<comment type="function">
    <text evidence="3">Flagellin is the subunit protein which polymerizes to form the filaments of bacterial flagella.</text>
</comment>
<dbReference type="Gene3D" id="1.20.1330.10">
    <property type="entry name" value="f41 fragment of flagellin, N-terminal domain"/>
    <property type="match status" value="1"/>
</dbReference>
<dbReference type="GO" id="GO:0005198">
    <property type="term" value="F:structural molecule activity"/>
    <property type="evidence" value="ECO:0007669"/>
    <property type="project" value="UniProtKB-UniRule"/>
</dbReference>